<dbReference type="Gene3D" id="2.40.128.220">
    <property type="match status" value="1"/>
</dbReference>
<name>A0A1H2VDJ1_9FLAO</name>
<reference evidence="2" key="1">
    <citation type="submission" date="2016-10" db="EMBL/GenBank/DDBJ databases">
        <authorList>
            <person name="Varghese N."/>
            <person name="Submissions S."/>
        </authorList>
    </citation>
    <scope>NUCLEOTIDE SEQUENCE [LARGE SCALE GENOMIC DNA]</scope>
    <source>
        <strain evidence="2">DSM 15718</strain>
    </source>
</reference>
<sequence>MNILKSNINKILLGVFMIATVSSCDNNGYDDYTTVERPSIEMNGEWYIDISDASGLLVQHAHHVTYDTNDGNNTMYINDNKDGWWLKGKLKVDTSNLTFSVADEDNLLDPGSTFTITEGKILKNAAHSKGGNVTDSIYFKGEFSYDPGNILIFSGHKRTGFLEDNY</sequence>
<dbReference type="PROSITE" id="PS51257">
    <property type="entry name" value="PROKAR_LIPOPROTEIN"/>
    <property type="match status" value="1"/>
</dbReference>
<dbReference type="EMBL" id="FNMV01000004">
    <property type="protein sequence ID" value="SDW66403.1"/>
    <property type="molecule type" value="Genomic_DNA"/>
</dbReference>
<evidence type="ECO:0000313" key="1">
    <source>
        <dbReference type="EMBL" id="SDW66403.1"/>
    </source>
</evidence>
<gene>
    <name evidence="1" type="ORF">SAMN05444338_10452</name>
</gene>
<organism evidence="1 2">
    <name type="scientific">Flavobacterium degerlachei</name>
    <dbReference type="NCBI Taxonomy" id="229203"/>
    <lineage>
        <taxon>Bacteria</taxon>
        <taxon>Pseudomonadati</taxon>
        <taxon>Bacteroidota</taxon>
        <taxon>Flavobacteriia</taxon>
        <taxon>Flavobacteriales</taxon>
        <taxon>Flavobacteriaceae</taxon>
        <taxon>Flavobacterium</taxon>
    </lineage>
</organism>
<dbReference type="Pfam" id="PF12888">
    <property type="entry name" value="Lipid_bd"/>
    <property type="match status" value="1"/>
</dbReference>
<protein>
    <submittedName>
        <fullName evidence="1">Lipid-binding putative hydrolase</fullName>
    </submittedName>
</protein>
<evidence type="ECO:0000313" key="2">
    <source>
        <dbReference type="Proteomes" id="UP000198569"/>
    </source>
</evidence>
<keyword evidence="1" id="KW-0378">Hydrolase</keyword>
<proteinExistence type="predicted"/>
<dbReference type="Proteomes" id="UP000198569">
    <property type="component" value="Unassembled WGS sequence"/>
</dbReference>
<keyword evidence="2" id="KW-1185">Reference proteome</keyword>
<dbReference type="InterPro" id="IPR038668">
    <property type="entry name" value="Lipid-bd_sf"/>
</dbReference>
<accession>A0A1H2VDJ1</accession>
<dbReference type="RefSeq" id="WP_091430413.1">
    <property type="nucleotide sequence ID" value="NZ_FNMV01000004.1"/>
</dbReference>
<dbReference type="OrthoDB" id="851990at2"/>
<dbReference type="GO" id="GO:0016787">
    <property type="term" value="F:hydrolase activity"/>
    <property type="evidence" value="ECO:0007669"/>
    <property type="project" value="UniProtKB-KW"/>
</dbReference>
<dbReference type="AlphaFoldDB" id="A0A1H2VDJ1"/>
<dbReference type="InterPro" id="IPR024404">
    <property type="entry name" value="Lipid-bd_put"/>
</dbReference>
<dbReference type="STRING" id="229203.SAMN05444338_10452"/>